<dbReference type="Proteomes" id="UP000092093">
    <property type="component" value="Unassembled WGS sequence"/>
</dbReference>
<name>A0A1B7W6W0_APHFL</name>
<accession>A0A1B7W6W0</accession>
<organism evidence="1 2">
    <name type="scientific">Aphanizomenon flos-aquae WA102</name>
    <dbReference type="NCBI Taxonomy" id="1710896"/>
    <lineage>
        <taxon>Bacteria</taxon>
        <taxon>Bacillati</taxon>
        <taxon>Cyanobacteriota</taxon>
        <taxon>Cyanophyceae</taxon>
        <taxon>Nostocales</taxon>
        <taxon>Aphanizomenonaceae</taxon>
        <taxon>Aphanizomenon</taxon>
    </lineage>
</organism>
<evidence type="ECO:0000313" key="1">
    <source>
        <dbReference type="EMBL" id="OBQ32776.1"/>
    </source>
</evidence>
<sequence length="80" mass="9472">MSTIAERKHERSDIVYRNVTERCGPFQNCSISELNVSIRSETFDIEKERFALLKKFSISNTIRAQLFERETERFALNKKN</sequence>
<dbReference type="EMBL" id="LJOW01000725">
    <property type="protein sequence ID" value="OBQ32776.1"/>
    <property type="molecule type" value="Genomic_DNA"/>
</dbReference>
<dbReference type="AlphaFoldDB" id="A0A1B7W6W0"/>
<protein>
    <submittedName>
        <fullName evidence="1">Uncharacterized protein</fullName>
    </submittedName>
</protein>
<proteinExistence type="predicted"/>
<feature type="non-terminal residue" evidence="1">
    <location>
        <position position="80"/>
    </location>
</feature>
<reference evidence="1 2" key="1">
    <citation type="submission" date="2015-09" db="EMBL/GenBank/DDBJ databases">
        <title>Aphanizomenon flos-aquae WA102.</title>
        <authorList>
            <person name="Driscoll C."/>
        </authorList>
    </citation>
    <scope>NUCLEOTIDE SEQUENCE [LARGE SCALE GENOMIC DNA]</scope>
    <source>
        <strain evidence="1">WA102</strain>
    </source>
</reference>
<gene>
    <name evidence="1" type="ORF">AN484_27685</name>
</gene>
<evidence type="ECO:0000313" key="2">
    <source>
        <dbReference type="Proteomes" id="UP000092093"/>
    </source>
</evidence>
<comment type="caution">
    <text evidence="1">The sequence shown here is derived from an EMBL/GenBank/DDBJ whole genome shotgun (WGS) entry which is preliminary data.</text>
</comment>